<evidence type="ECO:0000259" key="6">
    <source>
        <dbReference type="PROSITE" id="PS51755"/>
    </source>
</evidence>
<evidence type="ECO:0000256" key="2">
    <source>
        <dbReference type="ARBA" id="ARBA00023015"/>
    </source>
</evidence>
<accession>A0ABW3MT50</accession>
<proteinExistence type="inferred from homology"/>
<dbReference type="Pfam" id="PF03704">
    <property type="entry name" value="BTAD"/>
    <property type="match status" value="1"/>
</dbReference>
<dbReference type="CDD" id="cd15831">
    <property type="entry name" value="BTAD"/>
    <property type="match status" value="1"/>
</dbReference>
<evidence type="ECO:0000256" key="3">
    <source>
        <dbReference type="ARBA" id="ARBA00023125"/>
    </source>
</evidence>
<evidence type="ECO:0000313" key="8">
    <source>
        <dbReference type="Proteomes" id="UP001597046"/>
    </source>
</evidence>
<evidence type="ECO:0000256" key="5">
    <source>
        <dbReference type="PROSITE-ProRule" id="PRU01091"/>
    </source>
</evidence>
<dbReference type="InterPro" id="IPR036388">
    <property type="entry name" value="WH-like_DNA-bd_sf"/>
</dbReference>
<evidence type="ECO:0000256" key="1">
    <source>
        <dbReference type="ARBA" id="ARBA00005820"/>
    </source>
</evidence>
<dbReference type="PANTHER" id="PTHR35807">
    <property type="entry name" value="TRANSCRIPTIONAL REGULATOR REDD-RELATED"/>
    <property type="match status" value="1"/>
</dbReference>
<evidence type="ECO:0000313" key="7">
    <source>
        <dbReference type="EMBL" id="MFD1053760.1"/>
    </source>
</evidence>
<dbReference type="InterPro" id="IPR016032">
    <property type="entry name" value="Sig_transdc_resp-reg_C-effctor"/>
</dbReference>
<protein>
    <submittedName>
        <fullName evidence="7">BTAD domain-containing putative transcriptional regulator</fullName>
    </submittedName>
</protein>
<dbReference type="EMBL" id="JBHTKH010000002">
    <property type="protein sequence ID" value="MFD1053760.1"/>
    <property type="molecule type" value="Genomic_DNA"/>
</dbReference>
<dbReference type="Pfam" id="PF00486">
    <property type="entry name" value="Trans_reg_C"/>
    <property type="match status" value="1"/>
</dbReference>
<dbReference type="PANTHER" id="PTHR35807:SF1">
    <property type="entry name" value="TRANSCRIPTIONAL REGULATOR REDD"/>
    <property type="match status" value="1"/>
</dbReference>
<dbReference type="Proteomes" id="UP001597046">
    <property type="component" value="Unassembled WGS sequence"/>
</dbReference>
<dbReference type="PROSITE" id="PS51755">
    <property type="entry name" value="OMPR_PHOB"/>
    <property type="match status" value="1"/>
</dbReference>
<keyword evidence="8" id="KW-1185">Reference proteome</keyword>
<organism evidence="7 8">
    <name type="scientific">Terrabacter terrigena</name>
    <dbReference type="NCBI Taxonomy" id="574718"/>
    <lineage>
        <taxon>Bacteria</taxon>
        <taxon>Bacillati</taxon>
        <taxon>Actinomycetota</taxon>
        <taxon>Actinomycetes</taxon>
        <taxon>Micrococcales</taxon>
        <taxon>Intrasporangiaceae</taxon>
        <taxon>Terrabacter</taxon>
    </lineage>
</organism>
<comment type="caution">
    <text evidence="7">The sequence shown here is derived from an EMBL/GenBank/DDBJ whole genome shotgun (WGS) entry which is preliminary data.</text>
</comment>
<name>A0ABW3MT50_9MICO</name>
<dbReference type="SMART" id="SM01043">
    <property type="entry name" value="BTAD"/>
    <property type="match status" value="1"/>
</dbReference>
<dbReference type="SUPFAM" id="SSF48452">
    <property type="entry name" value="TPR-like"/>
    <property type="match status" value="2"/>
</dbReference>
<keyword evidence="3 5" id="KW-0238">DNA-binding</keyword>
<comment type="similarity">
    <text evidence="1">Belongs to the AfsR/DnrI/RedD regulatory family.</text>
</comment>
<dbReference type="InterPro" id="IPR051677">
    <property type="entry name" value="AfsR-DnrI-RedD_regulator"/>
</dbReference>
<evidence type="ECO:0000256" key="4">
    <source>
        <dbReference type="ARBA" id="ARBA00023163"/>
    </source>
</evidence>
<dbReference type="SMART" id="SM00862">
    <property type="entry name" value="Trans_reg_C"/>
    <property type="match status" value="1"/>
</dbReference>
<dbReference type="InterPro" id="IPR001867">
    <property type="entry name" value="OmpR/PhoB-type_DNA-bd"/>
</dbReference>
<dbReference type="SUPFAM" id="SSF46894">
    <property type="entry name" value="C-terminal effector domain of the bipartite response regulators"/>
    <property type="match status" value="1"/>
</dbReference>
<dbReference type="RefSeq" id="WP_386051490.1">
    <property type="nucleotide sequence ID" value="NZ_JBHTKH010000002.1"/>
</dbReference>
<feature type="DNA-binding region" description="OmpR/PhoB-type" evidence="5">
    <location>
        <begin position="1"/>
        <end position="92"/>
    </location>
</feature>
<dbReference type="Gene3D" id="1.25.40.10">
    <property type="entry name" value="Tetratricopeptide repeat domain"/>
    <property type="match status" value="2"/>
</dbReference>
<keyword evidence="2" id="KW-0805">Transcription regulation</keyword>
<dbReference type="Gene3D" id="3.40.50.300">
    <property type="entry name" value="P-loop containing nucleotide triphosphate hydrolases"/>
    <property type="match status" value="1"/>
</dbReference>
<feature type="domain" description="OmpR/PhoB-type" evidence="6">
    <location>
        <begin position="1"/>
        <end position="92"/>
    </location>
</feature>
<reference evidence="8" key="1">
    <citation type="journal article" date="2019" name="Int. J. Syst. Evol. Microbiol.">
        <title>The Global Catalogue of Microorganisms (GCM) 10K type strain sequencing project: providing services to taxonomists for standard genome sequencing and annotation.</title>
        <authorList>
            <consortium name="The Broad Institute Genomics Platform"/>
            <consortium name="The Broad Institute Genome Sequencing Center for Infectious Disease"/>
            <person name="Wu L."/>
            <person name="Ma J."/>
        </authorList>
    </citation>
    <scope>NUCLEOTIDE SEQUENCE [LARGE SCALE GENOMIC DNA]</scope>
    <source>
        <strain evidence="8">CCUG 57508</strain>
    </source>
</reference>
<sequence>MQFRVLGPMEVIADDGELLRLGSARERFVLATLLVSADRLVPAERLIDGLWDEPPPTARQQLQNLIAGLRRRLAAHDRGLVTTRPFGYELRMGGHTLDLTEFRREVAEARALEGCDQPATVVRHLERAVALWRGTALGDVAPAADASTESLQQALRDERIAATDLLVDSLAQLGRHEEVLATAAVQLEDDPWNERLHEHRLRALAATGRRSEASDAYRRLRRRFIDELGVPPSRSLAELNTQILDGSPLGATSSRRRVIPRELPAPTWTLLGREALLGAVLTRLAPRLPDEHGASRSPVALASRAAAPPGLVVLVGVGGVGKTALAVTAGHALADAYPDGTLYAALSDDPTGAIDPHHVAARFLRALGVDGPSIPAGREDRIALYRTTIAGKRILTVIDGATTESQVRPLLPTSPGAGAIVTSRSRLAGLVGVRRHTVQPLTADASLALLTELAGPEREVDATEALVDISALCGHLPLALCVAGSKLATNPTLALPELRDRLTHEHTRLDELSAGDIDVRASIALSVQDLPAPARALFRRLALAPSSDWPAWVARRLLKDVTREIEAHHALDELVDRHLVEPTGRDAAGQPRYRVHSLVSELAGEYLDVEEADGSAAALQRDLSDAWLRLAAAAGPRLEGSSDTLPEPQGDGAVDAVAAPAEWFESERLNLVEAVTVAARLGDPDLAGRLALAIRGFLTVRAYDDDRERVLRAALGSTAADGTTRPSDRQRLDLLGARFAVLGQLRRDAELPDVARESLTIARRIGDSDGEQRALSQSAWASMALHRFEEALEGFARTAAFADLRGDRLGRVRAEAHRGIVLRNVGRADEGDPLLAAMVTEARRAGSRRDASIWMVSRAEGLVELGRWTEARDLLEDALHTAVEIRDDLGAAHCRLALARAHLGLDDLPESLKQLRAARVELDARAGEGGDLDVLRLEVDVLAHQQEWARAAGHARRLVAGRRRAGVPLDLAADVARQGHVAHRLDDRDGASRDLQEAAAVLAGLRLSPRALRLPSPPYPEANSLLAVS</sequence>
<dbReference type="PRINTS" id="PR00364">
    <property type="entry name" value="DISEASERSIST"/>
</dbReference>
<dbReference type="SUPFAM" id="SSF52540">
    <property type="entry name" value="P-loop containing nucleoside triphosphate hydrolases"/>
    <property type="match status" value="1"/>
</dbReference>
<dbReference type="Gene3D" id="1.10.10.10">
    <property type="entry name" value="Winged helix-like DNA-binding domain superfamily/Winged helix DNA-binding domain"/>
    <property type="match status" value="2"/>
</dbReference>
<dbReference type="InterPro" id="IPR005158">
    <property type="entry name" value="BTAD"/>
</dbReference>
<dbReference type="InterPro" id="IPR011990">
    <property type="entry name" value="TPR-like_helical_dom_sf"/>
</dbReference>
<dbReference type="InterPro" id="IPR027417">
    <property type="entry name" value="P-loop_NTPase"/>
</dbReference>
<gene>
    <name evidence="7" type="ORF">ACFQ2V_05520</name>
</gene>
<keyword evidence="4" id="KW-0804">Transcription</keyword>